<sequence>MKKLDISNRFVGILLFFAMLIPGCVSLDKDPLDSLSTGTFWKTETDAMLGLTGIYHNPHLQQSNYNFWSQLGCLYLFEATTDNGFEKDNHVTDINNGSLASTYGAINNAWVDAYQKISRCNNFIDNIDAVQMNPDKLAEMKAEAKVIRAHDYFYLAFYWGDVPLTTHVLTVNEANNIFRTPKNEVMDFVIKELQEAIPLLPVIRPDDEHGRITKGGALGILGRVLMSEKRWEDAKDVYEQIINMGIYIIDPRFKEIFEEKGESSKEHVLVSVRMEDVYGTPMLRGCHGFDFGGYHWFSPYNELVEEFECIDGKPITESPLYDPEDPYTNRDPRLYKTIGINGLTVFKGKLYISHPDSSAVKYQDQVTRRPWSGYLLHKFSDGDYTGNITQYGGDFPMIRYAEVLLSYLESCIESGMPITQNLLNATINKVRGREEVQMPPVTETDPAKLTTILRRERRVELAWEGLRLYDLFRWRIAHVKLKGTFTGMKVCPASEAASYKTVKVDSKGYYFCEETNFRENVDYLWPIPQSERDVNPNLTQNPGY</sequence>
<evidence type="ECO:0000256" key="2">
    <source>
        <dbReference type="ARBA" id="ARBA00006275"/>
    </source>
</evidence>
<feature type="domain" description="SusD-like N-terminal" evidence="7">
    <location>
        <begin position="78"/>
        <end position="224"/>
    </location>
</feature>
<dbReference type="Gene3D" id="1.25.40.390">
    <property type="match status" value="1"/>
</dbReference>
<comment type="subcellular location">
    <subcellularLocation>
        <location evidence="1">Cell outer membrane</location>
    </subcellularLocation>
</comment>
<keyword evidence="9" id="KW-1185">Reference proteome</keyword>
<feature type="domain" description="RagB/SusD" evidence="6">
    <location>
        <begin position="290"/>
        <end position="544"/>
    </location>
</feature>
<protein>
    <submittedName>
        <fullName evidence="8">SusD domain-containing protein</fullName>
    </submittedName>
</protein>
<name>A0A1R3T5V3_9BACT</name>
<evidence type="ECO:0000313" key="9">
    <source>
        <dbReference type="Proteomes" id="UP000187464"/>
    </source>
</evidence>
<evidence type="ECO:0000259" key="7">
    <source>
        <dbReference type="Pfam" id="PF14322"/>
    </source>
</evidence>
<evidence type="ECO:0000313" key="8">
    <source>
        <dbReference type="EMBL" id="SCD18944.1"/>
    </source>
</evidence>
<proteinExistence type="inferred from homology"/>
<organism evidence="8 9">
    <name type="scientific">Proteiniphilum saccharofermentans</name>
    <dbReference type="NCBI Taxonomy" id="1642647"/>
    <lineage>
        <taxon>Bacteria</taxon>
        <taxon>Pseudomonadati</taxon>
        <taxon>Bacteroidota</taxon>
        <taxon>Bacteroidia</taxon>
        <taxon>Bacteroidales</taxon>
        <taxon>Dysgonomonadaceae</taxon>
        <taxon>Proteiniphilum</taxon>
    </lineage>
</organism>
<evidence type="ECO:0000256" key="1">
    <source>
        <dbReference type="ARBA" id="ARBA00004442"/>
    </source>
</evidence>
<dbReference type="Pfam" id="PF14322">
    <property type="entry name" value="SusD-like_3"/>
    <property type="match status" value="1"/>
</dbReference>
<keyword evidence="5" id="KW-0998">Cell outer membrane</keyword>
<dbReference type="EMBL" id="LT605205">
    <property type="protein sequence ID" value="SCD18944.1"/>
    <property type="molecule type" value="Genomic_DNA"/>
</dbReference>
<dbReference type="AlphaFoldDB" id="A0A1R3T5V3"/>
<dbReference type="InterPro" id="IPR011990">
    <property type="entry name" value="TPR-like_helical_dom_sf"/>
</dbReference>
<dbReference type="GO" id="GO:0009279">
    <property type="term" value="C:cell outer membrane"/>
    <property type="evidence" value="ECO:0007669"/>
    <property type="project" value="UniProtKB-SubCell"/>
</dbReference>
<comment type="similarity">
    <text evidence="2">Belongs to the SusD family.</text>
</comment>
<dbReference type="KEGG" id="psac:PSM36_0108"/>
<evidence type="ECO:0000256" key="3">
    <source>
        <dbReference type="ARBA" id="ARBA00022729"/>
    </source>
</evidence>
<dbReference type="InterPro" id="IPR033985">
    <property type="entry name" value="SusD-like_N"/>
</dbReference>
<evidence type="ECO:0000259" key="6">
    <source>
        <dbReference type="Pfam" id="PF07980"/>
    </source>
</evidence>
<keyword evidence="4" id="KW-0472">Membrane</keyword>
<evidence type="ECO:0000256" key="4">
    <source>
        <dbReference type="ARBA" id="ARBA00023136"/>
    </source>
</evidence>
<dbReference type="InterPro" id="IPR012944">
    <property type="entry name" value="SusD_RagB_dom"/>
</dbReference>
<evidence type="ECO:0000256" key="5">
    <source>
        <dbReference type="ARBA" id="ARBA00023237"/>
    </source>
</evidence>
<dbReference type="Pfam" id="PF07980">
    <property type="entry name" value="SusD_RagB"/>
    <property type="match status" value="1"/>
</dbReference>
<gene>
    <name evidence="8" type="ORF">PSM36_0108</name>
</gene>
<reference evidence="8 9" key="1">
    <citation type="submission" date="2016-08" db="EMBL/GenBank/DDBJ databases">
        <authorList>
            <person name="Seilhamer J.J."/>
        </authorList>
    </citation>
    <scope>NUCLEOTIDE SEQUENCE [LARGE SCALE GENOMIC DNA]</scope>
    <source>
        <strain evidence="8">M3/6</strain>
    </source>
</reference>
<dbReference type="Proteomes" id="UP000187464">
    <property type="component" value="Chromosome I"/>
</dbReference>
<accession>A0A1R3T5V3</accession>
<dbReference type="RefSeq" id="WP_076928331.1">
    <property type="nucleotide sequence ID" value="NZ_LT605205.1"/>
</dbReference>
<dbReference type="STRING" id="1642647.PSM36_0108"/>
<keyword evidence="3" id="KW-0732">Signal</keyword>
<dbReference type="SUPFAM" id="SSF48452">
    <property type="entry name" value="TPR-like"/>
    <property type="match status" value="1"/>
</dbReference>